<feature type="region of interest" description="Disordered" evidence="1">
    <location>
        <begin position="1"/>
        <end position="89"/>
    </location>
</feature>
<feature type="compositionally biased region" description="Low complexity" evidence="1">
    <location>
        <begin position="45"/>
        <end position="62"/>
    </location>
</feature>
<organism evidence="2">
    <name type="scientific">uncultured Craurococcus sp</name>
    <dbReference type="NCBI Taxonomy" id="1135998"/>
    <lineage>
        <taxon>Bacteria</taxon>
        <taxon>Pseudomonadati</taxon>
        <taxon>Pseudomonadota</taxon>
        <taxon>Alphaproteobacteria</taxon>
        <taxon>Acetobacterales</taxon>
        <taxon>Acetobacteraceae</taxon>
        <taxon>Craurococcus</taxon>
        <taxon>environmental samples</taxon>
    </lineage>
</organism>
<dbReference type="AlphaFoldDB" id="A0A6J4IU35"/>
<feature type="non-terminal residue" evidence="2">
    <location>
        <position position="1"/>
    </location>
</feature>
<evidence type="ECO:0000313" key="2">
    <source>
        <dbReference type="EMBL" id="CAA9259236.1"/>
    </source>
</evidence>
<protein>
    <submittedName>
        <fullName evidence="2">Uncharacterized protein</fullName>
    </submittedName>
</protein>
<dbReference type="EMBL" id="CADCTD010000110">
    <property type="protein sequence ID" value="CAA9259236.1"/>
    <property type="molecule type" value="Genomic_DNA"/>
</dbReference>
<proteinExistence type="predicted"/>
<feature type="compositionally biased region" description="Low complexity" evidence="1">
    <location>
        <begin position="18"/>
        <end position="37"/>
    </location>
</feature>
<feature type="non-terminal residue" evidence="2">
    <location>
        <position position="89"/>
    </location>
</feature>
<accession>A0A6J4IU35</accession>
<name>A0A6J4IU35_9PROT</name>
<reference evidence="2" key="1">
    <citation type="submission" date="2020-02" db="EMBL/GenBank/DDBJ databases">
        <authorList>
            <person name="Meier V. D."/>
        </authorList>
    </citation>
    <scope>NUCLEOTIDE SEQUENCE</scope>
    <source>
        <strain evidence="2">AVDCRST_MAG27</strain>
    </source>
</reference>
<sequence>EDQRRGRLHARGGPGLPGPARSAADAGCGAGEDAAADAGRRGRPLARGAAADLDAARPADAGADARRHGRPLPPVHADGGRQGAWQPGL</sequence>
<evidence type="ECO:0000256" key="1">
    <source>
        <dbReference type="SAM" id="MobiDB-lite"/>
    </source>
</evidence>
<feature type="compositionally biased region" description="Basic residues" evidence="1">
    <location>
        <begin position="1"/>
        <end position="10"/>
    </location>
</feature>
<gene>
    <name evidence="2" type="ORF">AVDCRST_MAG27-2454</name>
</gene>